<proteinExistence type="predicted"/>
<sequence length="188" mass="19121">MRYQSKLFVSGGLLAMFLTLSGCRSGQGICHVDRCADVPSGAIPAKPGSHLCEWQQAQVQSASIDQGVFYQADFVGNTDQLSPAAEVQVARLVEQGAVGTVPLIVEPSGDPHRDAGRVTMLASAFSAAGASIAAEQIQVAYPPALGLEGFRAQQVARQASRSGNQGGGQGQNGGGSISGSGLGGGGFF</sequence>
<evidence type="ECO:0000256" key="1">
    <source>
        <dbReference type="SAM" id="MobiDB-lite"/>
    </source>
</evidence>
<protein>
    <recommendedName>
        <fullName evidence="4">Lipoprotein</fullName>
    </recommendedName>
</protein>
<evidence type="ECO:0000313" key="2">
    <source>
        <dbReference type="EMBL" id="GAA5505440.1"/>
    </source>
</evidence>
<evidence type="ECO:0008006" key="4">
    <source>
        <dbReference type="Google" id="ProtNLM"/>
    </source>
</evidence>
<evidence type="ECO:0000313" key="3">
    <source>
        <dbReference type="Proteomes" id="UP001416858"/>
    </source>
</evidence>
<gene>
    <name evidence="2" type="ORF">Rcae01_00885</name>
</gene>
<feature type="region of interest" description="Disordered" evidence="1">
    <location>
        <begin position="156"/>
        <end position="188"/>
    </location>
</feature>
<accession>A0ABP9VJR2</accession>
<dbReference type="Proteomes" id="UP001416858">
    <property type="component" value="Unassembled WGS sequence"/>
</dbReference>
<keyword evidence="3" id="KW-1185">Reference proteome</keyword>
<dbReference type="RefSeq" id="WP_345682464.1">
    <property type="nucleotide sequence ID" value="NZ_BAABRO010000001.1"/>
</dbReference>
<dbReference type="EMBL" id="BAABRO010000001">
    <property type="protein sequence ID" value="GAA5505440.1"/>
    <property type="molecule type" value="Genomic_DNA"/>
</dbReference>
<name>A0ABP9VJR2_9BACT</name>
<dbReference type="PROSITE" id="PS51257">
    <property type="entry name" value="PROKAR_LIPOPROTEIN"/>
    <property type="match status" value="1"/>
</dbReference>
<reference evidence="2 3" key="1">
    <citation type="submission" date="2024-02" db="EMBL/GenBank/DDBJ databases">
        <title>Rhodopirellula caenicola NBRC 110016.</title>
        <authorList>
            <person name="Ichikawa N."/>
            <person name="Katano-Makiyama Y."/>
            <person name="Hidaka K."/>
        </authorList>
    </citation>
    <scope>NUCLEOTIDE SEQUENCE [LARGE SCALE GENOMIC DNA]</scope>
    <source>
        <strain evidence="2 3">NBRC 110016</strain>
    </source>
</reference>
<organism evidence="2 3">
    <name type="scientific">Novipirellula caenicola</name>
    <dbReference type="NCBI Taxonomy" id="1536901"/>
    <lineage>
        <taxon>Bacteria</taxon>
        <taxon>Pseudomonadati</taxon>
        <taxon>Planctomycetota</taxon>
        <taxon>Planctomycetia</taxon>
        <taxon>Pirellulales</taxon>
        <taxon>Pirellulaceae</taxon>
        <taxon>Novipirellula</taxon>
    </lineage>
</organism>
<feature type="compositionally biased region" description="Gly residues" evidence="1">
    <location>
        <begin position="164"/>
        <end position="188"/>
    </location>
</feature>
<comment type="caution">
    <text evidence="2">The sequence shown here is derived from an EMBL/GenBank/DDBJ whole genome shotgun (WGS) entry which is preliminary data.</text>
</comment>